<dbReference type="Gene3D" id="3.40.1740.10">
    <property type="entry name" value="VC0467-like"/>
    <property type="match status" value="1"/>
</dbReference>
<gene>
    <name evidence="3" type="ORF">GCM10011499_27880</name>
</gene>
<dbReference type="Proteomes" id="UP000596977">
    <property type="component" value="Unassembled WGS sequence"/>
</dbReference>
<comment type="similarity">
    <text evidence="1 2">Belongs to the UPF0301 (AlgH) family.</text>
</comment>
<comment type="caution">
    <text evidence="3">The sequence shown here is derived from an EMBL/GenBank/DDBJ whole genome shotgun (WGS) entry which is preliminary data.</text>
</comment>
<dbReference type="OrthoDB" id="9807486at2"/>
<dbReference type="RefSeq" id="WP_127072369.1">
    <property type="nucleotide sequence ID" value="NZ_BMKB01000004.1"/>
</dbReference>
<dbReference type="AlphaFoldDB" id="A0A916RHF9"/>
<proteinExistence type="inferred from homology"/>
<evidence type="ECO:0000313" key="3">
    <source>
        <dbReference type="EMBL" id="GGA56166.1"/>
    </source>
</evidence>
<dbReference type="GO" id="GO:0005829">
    <property type="term" value="C:cytosol"/>
    <property type="evidence" value="ECO:0007669"/>
    <property type="project" value="TreeGrafter"/>
</dbReference>
<dbReference type="PANTHER" id="PTHR30327">
    <property type="entry name" value="UNCHARACTERIZED PROTEIN YQGE"/>
    <property type="match status" value="1"/>
</dbReference>
<dbReference type="Pfam" id="PF02622">
    <property type="entry name" value="DUF179"/>
    <property type="match status" value="1"/>
</dbReference>
<dbReference type="EMBL" id="BMKB01000004">
    <property type="protein sequence ID" value="GGA56166.1"/>
    <property type="molecule type" value="Genomic_DNA"/>
</dbReference>
<name>A0A916RHF9_9HYPH</name>
<reference evidence="3 4" key="1">
    <citation type="journal article" date="2014" name="Int. J. Syst. Evol. Microbiol.">
        <title>Complete genome sequence of Corynebacterium casei LMG S-19264T (=DSM 44701T), isolated from a smear-ripened cheese.</title>
        <authorList>
            <consortium name="US DOE Joint Genome Institute (JGI-PGF)"/>
            <person name="Walter F."/>
            <person name="Albersmeier A."/>
            <person name="Kalinowski J."/>
            <person name="Ruckert C."/>
        </authorList>
    </citation>
    <scope>NUCLEOTIDE SEQUENCE [LARGE SCALE GENOMIC DNA]</scope>
    <source>
        <strain evidence="3 4">CGMCC 1.15896</strain>
    </source>
</reference>
<accession>A0A916RHF9</accession>
<evidence type="ECO:0000313" key="4">
    <source>
        <dbReference type="Proteomes" id="UP000596977"/>
    </source>
</evidence>
<dbReference type="InterPro" id="IPR003774">
    <property type="entry name" value="AlgH-like"/>
</dbReference>
<evidence type="ECO:0000256" key="1">
    <source>
        <dbReference type="ARBA" id="ARBA00009600"/>
    </source>
</evidence>
<dbReference type="HAMAP" id="MF_00758">
    <property type="entry name" value="UPF0301"/>
    <property type="match status" value="1"/>
</dbReference>
<dbReference type="PANTHER" id="PTHR30327:SF1">
    <property type="entry name" value="UPF0301 PROTEIN YQGE"/>
    <property type="match status" value="1"/>
</dbReference>
<dbReference type="SUPFAM" id="SSF143456">
    <property type="entry name" value="VC0467-like"/>
    <property type="match status" value="1"/>
</dbReference>
<dbReference type="NCBIfam" id="NF001268">
    <property type="entry name" value="PRK00228.1-4"/>
    <property type="match status" value="1"/>
</dbReference>
<keyword evidence="4" id="KW-1185">Reference proteome</keyword>
<sequence length="196" mass="21071">MAQTLDSLKGQFLIATPDMTDERFAGTVIYLVAHGEDGAMGLVVNQPMPDMHLSDILDEIDMGENADSIRISPNLLKQDVLRGGPVDSSRGFVLHTSDYFRDGNSYLVEDNICLTATLDVLRAIADGSGPEKSLLALGYCGWGAGQLENELKQNGWLTAPRSNDLLFSVPIAKRYDKALATLGINRANLSPSSGSA</sequence>
<organism evidence="3 4">
    <name type="scientific">Pelagibacterium lentulum</name>
    <dbReference type="NCBI Taxonomy" id="2029865"/>
    <lineage>
        <taxon>Bacteria</taxon>
        <taxon>Pseudomonadati</taxon>
        <taxon>Pseudomonadota</taxon>
        <taxon>Alphaproteobacteria</taxon>
        <taxon>Hyphomicrobiales</taxon>
        <taxon>Devosiaceae</taxon>
        <taxon>Pelagibacterium</taxon>
    </lineage>
</organism>
<protein>
    <recommendedName>
        <fullName evidence="2">UPF0301 protein GCM10011499_27880</fullName>
    </recommendedName>
</protein>
<evidence type="ECO:0000256" key="2">
    <source>
        <dbReference type="HAMAP-Rule" id="MF_00758"/>
    </source>
</evidence>